<keyword evidence="1" id="KW-1133">Transmembrane helix</keyword>
<gene>
    <name evidence="2" type="ORF">Aiant_85130</name>
</gene>
<name>A0ABN6CRM5_9ACTN</name>
<proteinExistence type="predicted"/>
<keyword evidence="1" id="KW-0472">Membrane</keyword>
<keyword evidence="3" id="KW-1185">Reference proteome</keyword>
<feature type="transmembrane region" description="Helical" evidence="1">
    <location>
        <begin position="50"/>
        <end position="68"/>
    </location>
</feature>
<keyword evidence="1" id="KW-0812">Transmembrane</keyword>
<organism evidence="2 3">
    <name type="scientific">Actinoplanes ianthinogenes</name>
    <dbReference type="NCBI Taxonomy" id="122358"/>
    <lineage>
        <taxon>Bacteria</taxon>
        <taxon>Bacillati</taxon>
        <taxon>Actinomycetota</taxon>
        <taxon>Actinomycetes</taxon>
        <taxon>Micromonosporales</taxon>
        <taxon>Micromonosporaceae</taxon>
        <taxon>Actinoplanes</taxon>
    </lineage>
</organism>
<dbReference type="RefSeq" id="WP_189330213.1">
    <property type="nucleotide sequence ID" value="NZ_AP023356.1"/>
</dbReference>
<evidence type="ECO:0000313" key="2">
    <source>
        <dbReference type="EMBL" id="BCJ47856.1"/>
    </source>
</evidence>
<sequence length="71" mass="7467">MTVARNTLRSQEPPDQRDHVALKALGVAGGSAGGIALIMKVADASSERTVQLAIIVFGVVLVVAILAMRRR</sequence>
<feature type="transmembrane region" description="Helical" evidence="1">
    <location>
        <begin position="20"/>
        <end position="38"/>
    </location>
</feature>
<accession>A0ABN6CRM5</accession>
<protein>
    <submittedName>
        <fullName evidence="2">Uncharacterized protein</fullName>
    </submittedName>
</protein>
<dbReference type="Proteomes" id="UP000676967">
    <property type="component" value="Chromosome"/>
</dbReference>
<reference evidence="2 3" key="1">
    <citation type="submission" date="2020-08" db="EMBL/GenBank/DDBJ databases">
        <title>Whole genome shotgun sequence of Actinoplanes ianthinogenes NBRC 13996.</title>
        <authorList>
            <person name="Komaki H."/>
            <person name="Tamura T."/>
        </authorList>
    </citation>
    <scope>NUCLEOTIDE SEQUENCE [LARGE SCALE GENOMIC DNA]</scope>
    <source>
        <strain evidence="2 3">NBRC 13996</strain>
    </source>
</reference>
<evidence type="ECO:0000256" key="1">
    <source>
        <dbReference type="SAM" id="Phobius"/>
    </source>
</evidence>
<evidence type="ECO:0000313" key="3">
    <source>
        <dbReference type="Proteomes" id="UP000676967"/>
    </source>
</evidence>
<dbReference type="EMBL" id="AP023356">
    <property type="protein sequence ID" value="BCJ47856.1"/>
    <property type="molecule type" value="Genomic_DNA"/>
</dbReference>